<dbReference type="PANTHER" id="PTHR11904">
    <property type="entry name" value="METHYLTHIOADENOSINE/PURINE NUCLEOSIDE PHOSPHORYLASE"/>
    <property type="match status" value="1"/>
</dbReference>
<evidence type="ECO:0000256" key="5">
    <source>
        <dbReference type="PIRNR" id="PIRNR000477"/>
    </source>
</evidence>
<dbReference type="EC" id="2.4.2.1" evidence="5"/>
<evidence type="ECO:0000256" key="2">
    <source>
        <dbReference type="ARBA" id="ARBA00006751"/>
    </source>
</evidence>
<dbReference type="GO" id="GO:0005737">
    <property type="term" value="C:cytoplasm"/>
    <property type="evidence" value="ECO:0007669"/>
    <property type="project" value="TreeGrafter"/>
</dbReference>
<feature type="binding site" evidence="6">
    <location>
        <position position="73"/>
    </location>
    <ligand>
        <name>phosphate</name>
        <dbReference type="ChEBI" id="CHEBI:43474"/>
    </ligand>
</feature>
<reference evidence="8 9" key="1">
    <citation type="submission" date="2020-04" db="EMBL/GenBank/DDBJ databases">
        <title>Metagenomic profiling of ammonia- and methane-oxidizing microorganisms in a Dutch drinking water treatment plant.</title>
        <authorList>
            <person name="Poghosyan L."/>
            <person name="Leucker S."/>
        </authorList>
    </citation>
    <scope>NUCLEOTIDE SEQUENCE [LARGE SCALE GENOMIC DNA]</scope>
    <source>
        <strain evidence="8">S-RSF-IL-03</strain>
    </source>
</reference>
<evidence type="ECO:0000313" key="8">
    <source>
        <dbReference type="EMBL" id="NOT34054.1"/>
    </source>
</evidence>
<evidence type="ECO:0000256" key="1">
    <source>
        <dbReference type="ARBA" id="ARBA00005058"/>
    </source>
</evidence>
<comment type="similarity">
    <text evidence="2 5">Belongs to the PNP/MTAP phosphorylase family.</text>
</comment>
<dbReference type="GO" id="GO:0009116">
    <property type="term" value="P:nucleoside metabolic process"/>
    <property type="evidence" value="ECO:0007669"/>
    <property type="project" value="InterPro"/>
</dbReference>
<dbReference type="NCBIfam" id="NF006054">
    <property type="entry name" value="PRK08202.1"/>
    <property type="match status" value="1"/>
</dbReference>
<dbReference type="NCBIfam" id="TIGR01697">
    <property type="entry name" value="PNPH-PUNA-XAPA"/>
    <property type="match status" value="1"/>
</dbReference>
<feature type="binding site" evidence="6">
    <location>
        <begin position="93"/>
        <end position="95"/>
    </location>
    <ligand>
        <name>phosphate</name>
        <dbReference type="ChEBI" id="CHEBI:43474"/>
    </ligand>
</feature>
<feature type="binding site" evidence="6">
    <location>
        <position position="224"/>
    </location>
    <ligand>
        <name>phosphate</name>
        <dbReference type="ChEBI" id="CHEBI:43474"/>
    </ligand>
</feature>
<keyword evidence="4 5" id="KW-0808">Transferase</keyword>
<feature type="binding site" evidence="6">
    <location>
        <position position="125"/>
    </location>
    <ligand>
        <name>phosphate</name>
        <dbReference type="ChEBI" id="CHEBI:43474"/>
    </ligand>
</feature>
<sequence length="290" mass="30993">MTIDSAALPGVPEHLGQRVAEAVAAIRARSPRVPSVGLTLGSGLGGVLDSIEDATLFETRDLPHWPASTVSGHRGRLVLGLWEGVPVVALAGRSHRYEGYSLDRVTFAVRVMMALGARTMIFTNAVGAMNPRFEPADVMVATDHINGIGRRGLFEPHELAERRMGRRVASYYDPELREALVSAGLETGTRVHRGVLMGGHGPTYETSAEVRMAAEIGADVACMSTVHEVTVAAELGAATASLSCITNQATGLSPTPLTHREVTEVADRVAGRLRTLLGQFLRSRRTRLAT</sequence>
<comment type="caution">
    <text evidence="8">The sequence shown here is derived from an EMBL/GenBank/DDBJ whole genome shotgun (WGS) entry which is preliminary data.</text>
</comment>
<dbReference type="InterPro" id="IPR011268">
    <property type="entry name" value="Purine_phosphorylase"/>
</dbReference>
<dbReference type="Pfam" id="PF01048">
    <property type="entry name" value="PNP_UDP_1"/>
    <property type="match status" value="1"/>
</dbReference>
<dbReference type="PANTHER" id="PTHR11904:SF9">
    <property type="entry name" value="PURINE NUCLEOSIDE PHOSPHORYLASE-RELATED"/>
    <property type="match status" value="1"/>
</dbReference>
<feature type="binding site" evidence="6">
    <location>
        <position position="247"/>
    </location>
    <ligand>
        <name>a purine D-ribonucleoside</name>
        <dbReference type="ChEBI" id="CHEBI:142355"/>
    </ligand>
</feature>
<dbReference type="Proteomes" id="UP000580839">
    <property type="component" value="Unassembled WGS sequence"/>
</dbReference>
<dbReference type="Gene3D" id="3.40.50.1580">
    <property type="entry name" value="Nucleoside phosphorylase domain"/>
    <property type="match status" value="1"/>
</dbReference>
<gene>
    <name evidence="8" type="ORF">HOP12_07780</name>
</gene>
<comment type="function">
    <text evidence="5">The purine nucleoside phosphorylases catalyze the phosphorolytic breakdown of the N-glycosidic bond in the beta-(deoxy)ribonucleoside molecules, with the formation of the corresponding free purine bases and pentose-1-phosphate.</text>
</comment>
<keyword evidence="3 5" id="KW-0328">Glycosyltransferase</keyword>
<organism evidence="8 9">
    <name type="scientific">Eiseniibacteriota bacterium</name>
    <dbReference type="NCBI Taxonomy" id="2212470"/>
    <lineage>
        <taxon>Bacteria</taxon>
        <taxon>Candidatus Eiseniibacteriota</taxon>
    </lineage>
</organism>
<dbReference type="UniPathway" id="UPA00606"/>
<accession>A0A849SN69</accession>
<evidence type="ECO:0000256" key="3">
    <source>
        <dbReference type="ARBA" id="ARBA00022676"/>
    </source>
</evidence>
<dbReference type="InterPro" id="IPR000845">
    <property type="entry name" value="Nucleoside_phosphorylase_d"/>
</dbReference>
<feature type="binding site" evidence="6">
    <location>
        <position position="205"/>
    </location>
    <ligand>
        <name>a purine D-ribonucleoside</name>
        <dbReference type="ChEBI" id="CHEBI:142355"/>
    </ligand>
</feature>
<dbReference type="PIRSF" id="PIRSF000477">
    <property type="entry name" value="PurNPase"/>
    <property type="match status" value="1"/>
</dbReference>
<dbReference type="GO" id="GO:0004731">
    <property type="term" value="F:purine-nucleoside phosphorylase activity"/>
    <property type="evidence" value="ECO:0007669"/>
    <property type="project" value="UniProtKB-EC"/>
</dbReference>
<feature type="binding site" evidence="6">
    <location>
        <position position="42"/>
    </location>
    <ligand>
        <name>phosphate</name>
        <dbReference type="ChEBI" id="CHEBI:43474"/>
    </ligand>
</feature>
<evidence type="ECO:0000313" key="9">
    <source>
        <dbReference type="Proteomes" id="UP000580839"/>
    </source>
</evidence>
<dbReference type="EMBL" id="JABFRW010000089">
    <property type="protein sequence ID" value="NOT34054.1"/>
    <property type="molecule type" value="Genomic_DNA"/>
</dbReference>
<evidence type="ECO:0000256" key="4">
    <source>
        <dbReference type="ARBA" id="ARBA00022679"/>
    </source>
</evidence>
<evidence type="ECO:0000259" key="7">
    <source>
        <dbReference type="Pfam" id="PF01048"/>
    </source>
</evidence>
<dbReference type="SUPFAM" id="SSF53167">
    <property type="entry name" value="Purine and uridine phosphorylases"/>
    <property type="match status" value="1"/>
</dbReference>
<dbReference type="AlphaFoldDB" id="A0A849SN69"/>
<evidence type="ECO:0000256" key="6">
    <source>
        <dbReference type="PIRSR" id="PIRSR000477-2"/>
    </source>
</evidence>
<dbReference type="CDD" id="cd09009">
    <property type="entry name" value="PNP-EcPNPII_like"/>
    <property type="match status" value="1"/>
</dbReference>
<name>A0A849SN69_UNCEI</name>
<protein>
    <recommendedName>
        <fullName evidence="5">Purine nucleoside phosphorylase</fullName>
        <ecNumber evidence="5">2.4.2.1</ecNumber>
    </recommendedName>
    <alternativeName>
        <fullName evidence="5">Inosine-guanosine phosphorylase</fullName>
    </alternativeName>
</protein>
<comment type="pathway">
    <text evidence="1 5">Purine metabolism; purine nucleoside salvage.</text>
</comment>
<proteinExistence type="inferred from homology"/>
<dbReference type="InterPro" id="IPR035994">
    <property type="entry name" value="Nucleoside_phosphorylase_sf"/>
</dbReference>
<feature type="domain" description="Nucleoside phosphorylase" evidence="7">
    <location>
        <begin position="37"/>
        <end position="282"/>
    </location>
</feature>